<evidence type="ECO:0008006" key="6">
    <source>
        <dbReference type="Google" id="ProtNLM"/>
    </source>
</evidence>
<organism evidence="4 5">
    <name type="scientific">Gryllus longicercus</name>
    <dbReference type="NCBI Taxonomy" id="2509291"/>
    <lineage>
        <taxon>Eukaryota</taxon>
        <taxon>Metazoa</taxon>
        <taxon>Ecdysozoa</taxon>
        <taxon>Arthropoda</taxon>
        <taxon>Hexapoda</taxon>
        <taxon>Insecta</taxon>
        <taxon>Pterygota</taxon>
        <taxon>Neoptera</taxon>
        <taxon>Polyneoptera</taxon>
        <taxon>Orthoptera</taxon>
        <taxon>Ensifera</taxon>
        <taxon>Gryllidea</taxon>
        <taxon>Grylloidea</taxon>
        <taxon>Gryllidae</taxon>
        <taxon>Gryllinae</taxon>
        <taxon>Gryllus</taxon>
    </lineage>
</organism>
<sequence>MVLLVLLVAMAGATAATATATTELERKEDKPTRHPHHLYSHYGWLTHGYDYYSVATLAALKFKAALVVAALFVGLAWWYGLKGYGYGLGYGGYGHAQSKFADHRGDYYVQAYDRDDYQLPAPAPASPPLRAQPRPRPAPTPPRTPPPRKHEAAGATARAGEQPNTLQWFLKG</sequence>
<proteinExistence type="predicted"/>
<dbReference type="AlphaFoldDB" id="A0AAN9VMM7"/>
<evidence type="ECO:0000256" key="2">
    <source>
        <dbReference type="SAM" id="Phobius"/>
    </source>
</evidence>
<evidence type="ECO:0000313" key="5">
    <source>
        <dbReference type="Proteomes" id="UP001378592"/>
    </source>
</evidence>
<feature type="signal peptide" evidence="3">
    <location>
        <begin position="1"/>
        <end position="15"/>
    </location>
</feature>
<keyword evidence="2" id="KW-0812">Transmembrane</keyword>
<feature type="compositionally biased region" description="Pro residues" evidence="1">
    <location>
        <begin position="134"/>
        <end position="145"/>
    </location>
</feature>
<dbReference type="Proteomes" id="UP001378592">
    <property type="component" value="Unassembled WGS sequence"/>
</dbReference>
<gene>
    <name evidence="4" type="ORF">R5R35_002814</name>
</gene>
<keyword evidence="2" id="KW-0472">Membrane</keyword>
<feature type="chain" id="PRO_5042995312" description="Accessory gland protein" evidence="3">
    <location>
        <begin position="16"/>
        <end position="172"/>
    </location>
</feature>
<keyword evidence="2" id="KW-1133">Transmembrane helix</keyword>
<reference evidence="4 5" key="1">
    <citation type="submission" date="2024-03" db="EMBL/GenBank/DDBJ databases">
        <title>The genome assembly and annotation of the cricket Gryllus longicercus Weissman &amp; Gray.</title>
        <authorList>
            <person name="Szrajer S."/>
            <person name="Gray D."/>
            <person name="Ylla G."/>
        </authorList>
    </citation>
    <scope>NUCLEOTIDE SEQUENCE [LARGE SCALE GENOMIC DNA]</scope>
    <source>
        <strain evidence="4">DAG 2021-001</strain>
        <tissue evidence="4">Whole body minus gut</tissue>
    </source>
</reference>
<accession>A0AAN9VMM7</accession>
<feature type="transmembrane region" description="Helical" evidence="2">
    <location>
        <begin position="51"/>
        <end position="79"/>
    </location>
</feature>
<keyword evidence="3" id="KW-0732">Signal</keyword>
<evidence type="ECO:0000256" key="1">
    <source>
        <dbReference type="SAM" id="MobiDB-lite"/>
    </source>
</evidence>
<evidence type="ECO:0000256" key="3">
    <source>
        <dbReference type="SAM" id="SignalP"/>
    </source>
</evidence>
<name>A0AAN9VMM7_9ORTH</name>
<keyword evidence="5" id="KW-1185">Reference proteome</keyword>
<evidence type="ECO:0000313" key="4">
    <source>
        <dbReference type="EMBL" id="KAK7867889.1"/>
    </source>
</evidence>
<protein>
    <recommendedName>
        <fullName evidence="6">Accessory gland protein</fullName>
    </recommendedName>
</protein>
<comment type="caution">
    <text evidence="4">The sequence shown here is derived from an EMBL/GenBank/DDBJ whole genome shotgun (WGS) entry which is preliminary data.</text>
</comment>
<feature type="region of interest" description="Disordered" evidence="1">
    <location>
        <begin position="119"/>
        <end position="164"/>
    </location>
</feature>
<dbReference type="EMBL" id="JAZDUA010000106">
    <property type="protein sequence ID" value="KAK7867889.1"/>
    <property type="molecule type" value="Genomic_DNA"/>
</dbReference>